<dbReference type="SUPFAM" id="SSF56399">
    <property type="entry name" value="ADP-ribosylation"/>
    <property type="match status" value="1"/>
</dbReference>
<feature type="compositionally biased region" description="Polar residues" evidence="8">
    <location>
        <begin position="1723"/>
        <end position="1734"/>
    </location>
</feature>
<protein>
    <recommendedName>
        <fullName evidence="3">2'-phosphotransferase</fullName>
        <ecNumber evidence="3">2.7.1.160</ecNumber>
    </recommendedName>
</protein>
<dbReference type="PANTHER" id="PTHR12684:SF2">
    <property type="entry name" value="TRNA 2'-PHOSPHOTRANSFERASE 1"/>
    <property type="match status" value="1"/>
</dbReference>
<comment type="function">
    <text evidence="1">Catalyzes the last step of tRNA splicing, the transfer of the splice junction 2'-phosphate from ligated tRNA to NAD to produce ADP-ribose 1''-2'' cyclic phosphate.</text>
</comment>
<evidence type="ECO:0000256" key="3">
    <source>
        <dbReference type="ARBA" id="ARBA00012007"/>
    </source>
</evidence>
<keyword evidence="5" id="KW-0520">NAD</keyword>
<dbReference type="Gene3D" id="1.10.10.970">
    <property type="entry name" value="RNA 2'-phosphotransferase, Tpt1/KptA family, N-terminal domain"/>
    <property type="match status" value="1"/>
</dbReference>
<evidence type="ECO:0000256" key="2">
    <source>
        <dbReference type="ARBA" id="ARBA00009836"/>
    </source>
</evidence>
<proteinExistence type="inferred from homology"/>
<accession>A0A1Q9EBR3</accession>
<evidence type="ECO:0000256" key="5">
    <source>
        <dbReference type="ARBA" id="ARBA00023027"/>
    </source>
</evidence>
<organism evidence="9 10">
    <name type="scientific">Symbiodinium microadriaticum</name>
    <name type="common">Dinoflagellate</name>
    <name type="synonym">Zooxanthella microadriatica</name>
    <dbReference type="NCBI Taxonomy" id="2951"/>
    <lineage>
        <taxon>Eukaryota</taxon>
        <taxon>Sar</taxon>
        <taxon>Alveolata</taxon>
        <taxon>Dinophyceae</taxon>
        <taxon>Suessiales</taxon>
        <taxon>Symbiodiniaceae</taxon>
        <taxon>Symbiodinium</taxon>
    </lineage>
</organism>
<evidence type="ECO:0000256" key="6">
    <source>
        <dbReference type="ARBA" id="ARBA00047949"/>
    </source>
</evidence>
<dbReference type="InterPro" id="IPR042081">
    <property type="entry name" value="RNA_2'-PTrans_C"/>
</dbReference>
<dbReference type="OrthoDB" id="446533at2759"/>
<feature type="compositionally biased region" description="Basic and acidic residues" evidence="8">
    <location>
        <begin position="1366"/>
        <end position="1377"/>
    </location>
</feature>
<feature type="region of interest" description="Disordered" evidence="8">
    <location>
        <begin position="1056"/>
        <end position="1085"/>
    </location>
</feature>
<comment type="caution">
    <text evidence="9">The sequence shown here is derived from an EMBL/GenBank/DDBJ whole genome shotgun (WGS) entry which is preliminary data.</text>
</comment>
<sequence length="1734" mass="192744">MATSELDSDQRALVCTPWLVRDAECKLAESLESRSYQRVDVGGRNPKLKSSTFKLNLELLTSSLSGEPEAGQLSCLRRLFWESHGLAVRDLRLRQEHGADSVLKKLPTSERVARAEAQKKRLNGLTWSPETEPSHQLVDRFVSMAEEQAVIYIRPELCTSRAQETLQVKQAKTFALGRVELRMALQRKSLAMDLAGLVSFQVAESWHTYLFTVREREVPKNMKQVSLQQILDADKRLWILLAEEVRGKIVSRPGADPVCDSIIQRLSSSNDVLSYLTPQHEVASLRSHAGSLTTPGAGEAKESNVRAETTDSWTLRARIGPGVPAAATIIVQLPNLWPFISFVKIVITKFVLQVHPDQDRSTLASLGFRLPDATSLKVFSGQEFAMQILQEFGPTVVYLRGVTVGIYATPVEFVDRARALQHPMAGPSVVSDSFKKALFANLTRRQSFPPELRQVLKGKRLLLFKELLEMYNYDDPQVWQLLRDGPTLTGCQDHPPYADHRYRPASTSTGQLESEAAWRRRSISSKTLSPKDAAILTELGASEVQAGFISGPFRSEQEVSAALGRSDWVATPRFVLLQGCLVNIPFEWTFPRVSGDRVLPPGSEWLGRCVDLAKANKQMAVPRDQRHLVVLCHHDEDGSPLYYISESLPFGAEGSVYGFVRTSRALSFLINEAIRVPSSVYFDDFPALSPRALAKSATDSISFLLSALGWKFSTDPEKAKDFAPQFDVLGEEHVGHITDLLDELGSGRGDYKLIPVIQGQLNFASNFVLGRAISPMARSLSSSTSGDIKVLCNKIKDLLAGAKPRRVSWHSPDSPMLIFTDAAFEKGRATLGAVVIDTLGGPADIYDGELPTKLVASWQRYADEQIICQAELAAAVSIRYLLRKRLAGRKCIYFIDNESARFSLIRAVSGVPSMQALASLFHVWDEDHPHYAWVERGSRQHQRDVLAEFANRAKAKVEATQKEREMVEAAEAQATEKGSHVIVKTNGPAILRSIEMTETAVTAMTAEIARNKMKDTDVVEMHTEIGKSQRKKGGRPAGSPALSAGKIEKKIASETAVGTETAARGRTGVRGGPGRTTDPGTMKTGKIVDPAVATMKVTTPEESGASALTIEMTPDRVAKIAVPMTDRPERTEERETVVGPLLKTGDSSTLLIAKSLGPPQSRKQCQQQWERWSKISELLRHLRAGGAVEHLESFIHRGNMKNQHDRFHKPGSRTKDLPSFGNWNLSFFAFLLAGEVIGPQETSKEATYGAAIEGWISVLHDEEEDDLIRELLDSVIEGLTVVMELFEQTPSQLHDVVHWKTNEPDFDRVMRHFYPREIPKGMEPKTAPEGDRTEEDAPEWEDRREQPKGSRGPDPEVEWTEDEPWEKEWESTDREEQGAEETAPETPAPSHLKKEQDNSLDLEALGVYEDRVERVEAAGEAPPRSPRGERELWFAPYRFDYPPRKLEYQYDTKVSKRLSVVLRHDKGEFRLHFFNNATAEVDDILALPIMREVHARQDTIISCVYYNSKQRFRLLWLHDPSRSGPVLVMGAVQGHSKKVDYDSVHERVDPSRVPALIHGTHYDFYKKIFKEGLLPGAGNKEWRDQLHLLAASTNLSSHLLPAKSDIVLHIDPALATGCRFYKSANGYYLTGEPIGPQAITAVTIRETQERVESEKEGSPPLPSIVLQALLRNQLGGVLLEEPRLKAAPGTRADGLQPNTLDTSILLAPSGPRLGAKGVAPEVAQQNPPDCASSR</sequence>
<comment type="catalytic activity">
    <reaction evidence="6">
        <text>2'-phospho-[ligated tRNA] + NAD(+) = mature tRNA + ADP-alpha-D-ribose 1'',2''-cyclic phosphate + nicotinamide</text>
        <dbReference type="Rhea" id="RHEA:23324"/>
        <dbReference type="Rhea" id="RHEA-COMP:11106"/>
        <dbReference type="Rhea" id="RHEA-COMP:11107"/>
        <dbReference type="ChEBI" id="CHEBI:17154"/>
        <dbReference type="ChEBI" id="CHEBI:57540"/>
        <dbReference type="ChEBI" id="CHEBI:76596"/>
        <dbReference type="ChEBI" id="CHEBI:82883"/>
        <dbReference type="ChEBI" id="CHEBI:85027"/>
        <dbReference type="EC" id="2.7.1.160"/>
    </reaction>
</comment>
<keyword evidence="10" id="KW-1185">Reference proteome</keyword>
<name>A0A1Q9EBR3_SYMMI</name>
<dbReference type="GO" id="GO:0000215">
    <property type="term" value="F:tRNA 2'-phosphotransferase activity"/>
    <property type="evidence" value="ECO:0007669"/>
    <property type="project" value="UniProtKB-EC"/>
</dbReference>
<reference evidence="9 10" key="1">
    <citation type="submission" date="2016-02" db="EMBL/GenBank/DDBJ databases">
        <title>Genome analysis of coral dinoflagellate symbionts highlights evolutionary adaptations to a symbiotic lifestyle.</title>
        <authorList>
            <person name="Aranda M."/>
            <person name="Li Y."/>
            <person name="Liew Y.J."/>
            <person name="Baumgarten S."/>
            <person name="Simakov O."/>
            <person name="Wilson M."/>
            <person name="Piel J."/>
            <person name="Ashoor H."/>
            <person name="Bougouffa S."/>
            <person name="Bajic V.B."/>
            <person name="Ryu T."/>
            <person name="Ravasi T."/>
            <person name="Bayer T."/>
            <person name="Micklem G."/>
            <person name="Kim H."/>
            <person name="Bhak J."/>
            <person name="Lajeunesse T.C."/>
            <person name="Voolstra C.R."/>
        </authorList>
    </citation>
    <scope>NUCLEOTIDE SEQUENCE [LARGE SCALE GENOMIC DNA]</scope>
    <source>
        <strain evidence="9 10">CCMP2467</strain>
    </source>
</reference>
<feature type="compositionally biased region" description="Basic and acidic residues" evidence="8">
    <location>
        <begin position="1317"/>
        <end position="1331"/>
    </location>
</feature>
<feature type="compositionally biased region" description="Basic and acidic residues" evidence="8">
    <location>
        <begin position="1340"/>
        <end position="1354"/>
    </location>
</feature>
<dbReference type="Pfam" id="PF01885">
    <property type="entry name" value="PTS_2-RNA"/>
    <property type="match status" value="1"/>
</dbReference>
<keyword evidence="7" id="KW-0175">Coiled coil</keyword>
<dbReference type="GO" id="GO:0006388">
    <property type="term" value="P:tRNA splicing, via endonucleolytic cleavage and ligation"/>
    <property type="evidence" value="ECO:0007669"/>
    <property type="project" value="TreeGrafter"/>
</dbReference>
<evidence type="ECO:0000313" key="9">
    <source>
        <dbReference type="EMBL" id="OLQ04848.1"/>
    </source>
</evidence>
<evidence type="ECO:0000256" key="7">
    <source>
        <dbReference type="SAM" id="Coils"/>
    </source>
</evidence>
<evidence type="ECO:0000313" key="10">
    <source>
        <dbReference type="Proteomes" id="UP000186817"/>
    </source>
</evidence>
<feature type="compositionally biased region" description="Low complexity" evidence="8">
    <location>
        <begin position="1056"/>
        <end position="1066"/>
    </location>
</feature>
<dbReference type="EMBL" id="LSRX01000200">
    <property type="protein sequence ID" value="OLQ04848.1"/>
    <property type="molecule type" value="Genomic_DNA"/>
</dbReference>
<evidence type="ECO:0000256" key="8">
    <source>
        <dbReference type="SAM" id="MobiDB-lite"/>
    </source>
</evidence>
<dbReference type="Proteomes" id="UP000186817">
    <property type="component" value="Unassembled WGS sequence"/>
</dbReference>
<dbReference type="InterPro" id="IPR002745">
    <property type="entry name" value="Ptrans_KptA/Tpt1"/>
</dbReference>
<evidence type="ECO:0000256" key="1">
    <source>
        <dbReference type="ARBA" id="ARBA00003343"/>
    </source>
</evidence>
<dbReference type="PANTHER" id="PTHR12684">
    <property type="entry name" value="PUTATIVE PHOSPHOTRANSFERASE"/>
    <property type="match status" value="1"/>
</dbReference>
<feature type="region of interest" description="Disordered" evidence="8">
    <location>
        <begin position="1317"/>
        <end position="1401"/>
    </location>
</feature>
<comment type="similarity">
    <text evidence="2">Belongs to the KptA/TPT1 family.</text>
</comment>
<evidence type="ECO:0000256" key="4">
    <source>
        <dbReference type="ARBA" id="ARBA00022679"/>
    </source>
</evidence>
<keyword evidence="4 9" id="KW-0808">Transferase</keyword>
<feature type="compositionally biased region" description="Acidic residues" evidence="8">
    <location>
        <begin position="1355"/>
        <end position="1365"/>
    </location>
</feature>
<feature type="region of interest" description="Disordered" evidence="8">
    <location>
        <begin position="1025"/>
        <end position="1044"/>
    </location>
</feature>
<dbReference type="EC" id="2.7.1.160" evidence="3"/>
<dbReference type="Gene3D" id="3.20.170.30">
    <property type="match status" value="1"/>
</dbReference>
<dbReference type="InterPro" id="IPR042080">
    <property type="entry name" value="RNA_2'-PTrans_N"/>
</dbReference>
<gene>
    <name evidence="9" type="primary">kptA</name>
    <name evidence="9" type="ORF">AK812_SmicGene12103</name>
</gene>
<feature type="region of interest" description="Disordered" evidence="8">
    <location>
        <begin position="1707"/>
        <end position="1734"/>
    </location>
</feature>
<feature type="coiled-coil region" evidence="7">
    <location>
        <begin position="950"/>
        <end position="977"/>
    </location>
</feature>